<dbReference type="VEuPathDB" id="FungiDB:CDV56_101580"/>
<accession>A0A397FXA5</accession>
<feature type="region of interest" description="Disordered" evidence="1">
    <location>
        <begin position="1"/>
        <end position="21"/>
    </location>
</feature>
<dbReference type="RefSeq" id="XP_026609756.1">
    <property type="nucleotide sequence ID" value="XM_026755199.1"/>
</dbReference>
<dbReference type="AlphaFoldDB" id="A0A397FXA5"/>
<evidence type="ECO:0000256" key="1">
    <source>
        <dbReference type="SAM" id="MobiDB-lite"/>
    </source>
</evidence>
<feature type="region of interest" description="Disordered" evidence="1">
    <location>
        <begin position="329"/>
        <end position="370"/>
    </location>
</feature>
<reference evidence="2" key="1">
    <citation type="submission" date="2018-08" db="EMBL/GenBank/DDBJ databases">
        <title>Draft genome sequence of azole-resistant Aspergillus thermomutatus (Neosartorya pseudofischeri) strain HMR AF 39, isolated from a human nasal aspirate.</title>
        <authorList>
            <person name="Parent-Michaud M."/>
            <person name="Dufresne P.J."/>
            <person name="Fournier E."/>
            <person name="Martineau C."/>
            <person name="Moreira S."/>
            <person name="Perkins V."/>
            <person name="De Repentigny L."/>
            <person name="Dufresne S.F."/>
        </authorList>
    </citation>
    <scope>NUCLEOTIDE SEQUENCE [LARGE SCALE GENOMIC DNA]</scope>
    <source>
        <strain evidence="2">HMR AF 39</strain>
    </source>
</reference>
<feature type="compositionally biased region" description="Polar residues" evidence="1">
    <location>
        <begin position="243"/>
        <end position="254"/>
    </location>
</feature>
<feature type="region of interest" description="Disordered" evidence="1">
    <location>
        <begin position="217"/>
        <end position="293"/>
    </location>
</feature>
<comment type="caution">
    <text evidence="2">The sequence shown here is derived from an EMBL/GenBank/DDBJ whole genome shotgun (WGS) entry which is preliminary data.</text>
</comment>
<proteinExistence type="predicted"/>
<dbReference type="GeneID" id="38123554"/>
<name>A0A397FXA5_ASPTH</name>
<gene>
    <name evidence="2" type="ORF">CDV56_101580</name>
</gene>
<dbReference type="Proteomes" id="UP000215305">
    <property type="component" value="Unassembled WGS sequence"/>
</dbReference>
<protein>
    <submittedName>
        <fullName evidence="2">Uncharacterized protein</fullName>
    </submittedName>
</protein>
<sequence length="437" mass="47472">MAPPTFSNMQDPSGHGAVDPQIAMHNNASGAVDASANPHLDGQNPSINPFATSLADEYLALIHDGDLNFPPPSSQDTITAVDAGAQQTHGEIIAGQNSLWGGMIDHNRDQQEASLRYWDPPHFADFHRHSYSHVRTAPVQPPGSLFPNSHQIAVQQRSNLQPSGPQNVTAPAYQMMPQNSINSPAQLETQHYASVGYRPVYSQPTYTRPNPYMPFPQWGVSPVTNQPRRHHRTQSSSSTASSVPGQQQAPSVGQTARRRTRPADVANPQLPRRLSTSQVPRVPAVTTATSSNPTMAMGAPHYFTYLTPEDHVQIQRLAELQAYTSSMRTGGAVHGSHRQHSLNDDGIVDRAPPTPKGLDDVTDGRPAPKEDNELTVNLECKIFDSIKIGSRDGPFALCVVESSNPRCESTCPDTASCLNMPGLTSYYDPSNCRPGYP</sequence>
<dbReference type="EMBL" id="NKHU02000424">
    <property type="protein sequence ID" value="RHZ43402.1"/>
    <property type="molecule type" value="Genomic_DNA"/>
</dbReference>
<dbReference type="OrthoDB" id="1711136at2759"/>
<feature type="compositionally biased region" description="Basic and acidic residues" evidence="1">
    <location>
        <begin position="357"/>
        <end position="370"/>
    </location>
</feature>
<feature type="compositionally biased region" description="Polar residues" evidence="1">
    <location>
        <begin position="1"/>
        <end position="11"/>
    </location>
</feature>
<evidence type="ECO:0000313" key="2">
    <source>
        <dbReference type="EMBL" id="RHZ43402.1"/>
    </source>
</evidence>
<dbReference type="STRING" id="41047.A0A397FXA5"/>
<evidence type="ECO:0000313" key="3">
    <source>
        <dbReference type="Proteomes" id="UP000215305"/>
    </source>
</evidence>
<organism evidence="2 3">
    <name type="scientific">Aspergillus thermomutatus</name>
    <name type="common">Neosartorya pseudofischeri</name>
    <dbReference type="NCBI Taxonomy" id="41047"/>
    <lineage>
        <taxon>Eukaryota</taxon>
        <taxon>Fungi</taxon>
        <taxon>Dikarya</taxon>
        <taxon>Ascomycota</taxon>
        <taxon>Pezizomycotina</taxon>
        <taxon>Eurotiomycetes</taxon>
        <taxon>Eurotiomycetidae</taxon>
        <taxon>Eurotiales</taxon>
        <taxon>Aspergillaceae</taxon>
        <taxon>Aspergillus</taxon>
        <taxon>Aspergillus subgen. Fumigati</taxon>
    </lineage>
</organism>
<keyword evidence="3" id="KW-1185">Reference proteome</keyword>